<sequence length="482" mass="54701">MSAAAAVGGFPKWVLLEPYVFRRDDDESFPDESEAPIRASGTTSWGADFRIAFSLEEPPHISRLYAQLPGFPGPHEEEPLIMLATHRHLALLVVATTITTTNTTIITPRPSKPLVQNFFIFRANENNPSSSSLRLLPPCTEPKFDYCRSDHRLSRRPSNVTPTPRLLNMISLGLWCGDKEEFVVAELTLYVPTIDRSQTKAFADICLLRSSSTDDQLGSKWDSWRVTIMSPHNPSADDLLELSRWQTTAVIPFKKWLCWIDYNRGILFCDVSDKVRAPTVSFLWFPEDKSPLTRARKATSGTIGGVSVIDHGRLLKFVNVARHDGRAYGALQPGTGFTITCHTLVLGGSMAWKEDYTVTSDDLPDRYRRGIPIHPQVDIDWPHVVHFLFIEFGKAYEKMSVLSIDMSTKTVKSFYLYVDGNEILHDDKECLQPDDDIDFIRSTSLYPTPLPFLPCEFPTFCYLSRFVKKEVRRVSCCFKYNL</sequence>
<reference evidence="3" key="3">
    <citation type="submission" date="2018-08" db="UniProtKB">
        <authorList>
            <consortium name="EnsemblPlants"/>
        </authorList>
    </citation>
    <scope>IDENTIFICATION</scope>
    <source>
        <strain evidence="3">Yugu1</strain>
    </source>
</reference>
<dbReference type="EMBL" id="CM003528">
    <property type="protein sequence ID" value="RCV05596.1"/>
    <property type="molecule type" value="Genomic_DNA"/>
</dbReference>
<organism evidence="2">
    <name type="scientific">Setaria italica</name>
    <name type="common">Foxtail millet</name>
    <name type="synonym">Panicum italicum</name>
    <dbReference type="NCBI Taxonomy" id="4555"/>
    <lineage>
        <taxon>Eukaryota</taxon>
        <taxon>Viridiplantae</taxon>
        <taxon>Streptophyta</taxon>
        <taxon>Embryophyta</taxon>
        <taxon>Tracheophyta</taxon>
        <taxon>Spermatophyta</taxon>
        <taxon>Magnoliopsida</taxon>
        <taxon>Liliopsida</taxon>
        <taxon>Poales</taxon>
        <taxon>Poaceae</taxon>
        <taxon>PACMAD clade</taxon>
        <taxon>Panicoideae</taxon>
        <taxon>Panicodae</taxon>
        <taxon>Paniceae</taxon>
        <taxon>Cenchrinae</taxon>
        <taxon>Setaria</taxon>
    </lineage>
</organism>
<dbReference type="Pfam" id="PF07762">
    <property type="entry name" value="DUF1618"/>
    <property type="match status" value="1"/>
</dbReference>
<evidence type="ECO:0000313" key="4">
    <source>
        <dbReference type="Proteomes" id="UP000004995"/>
    </source>
</evidence>
<dbReference type="Proteomes" id="UP000004995">
    <property type="component" value="Unassembled WGS sequence"/>
</dbReference>
<dbReference type="eggNOG" id="ENOG502R3G8">
    <property type="taxonomic scope" value="Eukaryota"/>
</dbReference>
<evidence type="ECO:0000313" key="3">
    <source>
        <dbReference type="EnsemblPlants" id="KQL28842"/>
    </source>
</evidence>
<dbReference type="InterPro" id="IPR011676">
    <property type="entry name" value="DUF1618"/>
</dbReference>
<dbReference type="EMBL" id="AGNK02000131">
    <property type="status" value="NOT_ANNOTATED_CDS"/>
    <property type="molecule type" value="Genomic_DNA"/>
</dbReference>
<feature type="domain" description="DUF1618" evidence="1">
    <location>
        <begin position="259"/>
        <end position="386"/>
    </location>
</feature>
<dbReference type="GeneID" id="101771254"/>
<keyword evidence="4" id="KW-1185">Reference proteome</keyword>
<reference evidence="2 4" key="1">
    <citation type="journal article" date="2012" name="Nat. Biotechnol.">
        <title>Reference genome sequence of the model plant Setaria.</title>
        <authorList>
            <person name="Bennetzen J.L."/>
            <person name="Schmutz J."/>
            <person name="Wang H."/>
            <person name="Percifield R."/>
            <person name="Hawkins J."/>
            <person name="Pontaroli A.C."/>
            <person name="Estep M."/>
            <person name="Feng L."/>
            <person name="Vaughn J.N."/>
            <person name="Grimwood J."/>
            <person name="Jenkins J."/>
            <person name="Barry K."/>
            <person name="Lindquist E."/>
            <person name="Hellsten U."/>
            <person name="Deshpande S."/>
            <person name="Wang X."/>
            <person name="Wu X."/>
            <person name="Mitros T."/>
            <person name="Triplett J."/>
            <person name="Yang X."/>
            <person name="Ye C.Y."/>
            <person name="Mauro-Herrera M."/>
            <person name="Wang L."/>
            <person name="Li P."/>
            <person name="Sharma M."/>
            <person name="Sharma R."/>
            <person name="Ronald P.C."/>
            <person name="Panaud O."/>
            <person name="Kellogg E.A."/>
            <person name="Brutnell T.P."/>
            <person name="Doust A.N."/>
            <person name="Tuskan G.A."/>
            <person name="Rokhsar D."/>
            <person name="Devos K.M."/>
        </authorList>
    </citation>
    <scope>NUCLEOTIDE SEQUENCE [LARGE SCALE GENOMIC DNA]</scope>
    <source>
        <strain evidence="4">cv. Yugu1</strain>
        <strain evidence="2">Yugu1</strain>
    </source>
</reference>
<proteinExistence type="predicted"/>
<dbReference type="Gramene" id="KQL28842">
    <property type="protein sequence ID" value="KQL28842"/>
    <property type="gene ID" value="SETIT_017066mg"/>
</dbReference>
<dbReference type="AlphaFoldDB" id="K3YS22"/>
<dbReference type="RefSeq" id="XP_004951975.1">
    <property type="nucleotide sequence ID" value="XM_004951918.3"/>
</dbReference>
<dbReference type="PANTHER" id="PTHR33074">
    <property type="entry name" value="EXPRESSED PROTEIN-RELATED"/>
    <property type="match status" value="1"/>
</dbReference>
<protein>
    <recommendedName>
        <fullName evidence="1">DUF1618 domain-containing protein</fullName>
    </recommendedName>
</protein>
<name>K3YS22_SETIT</name>
<evidence type="ECO:0000313" key="2">
    <source>
        <dbReference type="EMBL" id="RCV05596.1"/>
    </source>
</evidence>
<dbReference type="PANTHER" id="PTHR33074:SF128">
    <property type="entry name" value="EXPRESSED PROTEIN"/>
    <property type="match status" value="1"/>
</dbReference>
<dbReference type="OrthoDB" id="682776at2759"/>
<gene>
    <name evidence="3" type="primary">LOC101771254</name>
    <name evidence="2" type="ORF">SETIT_1G096000v2</name>
</gene>
<dbReference type="EnsemblPlants" id="KQL28842">
    <property type="protein sequence ID" value="KQL28842"/>
    <property type="gene ID" value="SETIT_017066mg"/>
</dbReference>
<reference evidence="2" key="2">
    <citation type="submission" date="2015-07" db="EMBL/GenBank/DDBJ databases">
        <authorList>
            <person name="Noorani M."/>
        </authorList>
    </citation>
    <scope>NUCLEOTIDE SEQUENCE</scope>
    <source>
        <strain evidence="2">Yugu1</strain>
    </source>
</reference>
<evidence type="ECO:0000259" key="1">
    <source>
        <dbReference type="Pfam" id="PF07762"/>
    </source>
</evidence>
<accession>K3YS22</accession>
<dbReference type="OMA" id="FRANENN"/>
<dbReference type="ExpressionAtlas" id="K3YS22">
    <property type="expression patterns" value="baseline"/>
</dbReference>
<dbReference type="KEGG" id="sita:101771254"/>